<protein>
    <submittedName>
        <fullName evidence="2">Uncharacterized protein</fullName>
    </submittedName>
</protein>
<organism evidence="2 3">
    <name type="scientific">Fusarium oxysporum</name>
    <name type="common">Fusarium vascular wilt</name>
    <dbReference type="NCBI Taxonomy" id="5507"/>
    <lineage>
        <taxon>Eukaryota</taxon>
        <taxon>Fungi</taxon>
        <taxon>Dikarya</taxon>
        <taxon>Ascomycota</taxon>
        <taxon>Pezizomycotina</taxon>
        <taxon>Sordariomycetes</taxon>
        <taxon>Hypocreomycetidae</taxon>
        <taxon>Hypocreales</taxon>
        <taxon>Nectriaceae</taxon>
        <taxon>Fusarium</taxon>
        <taxon>Fusarium oxysporum species complex</taxon>
    </lineage>
</organism>
<sequence length="101" mass="10939">MIDTQLPNDLRESIRNANFAVKSLNAVDFSLLPHSDDSVTFRLTQPRADEGSDEKEEETPPPSDFSGNSEVVMPSSPPCLLDYESTPQSSLPSAVSTPCPS</sequence>
<dbReference type="EMBL" id="MRCY01000273">
    <property type="protein sequence ID" value="RKK90481.1"/>
    <property type="molecule type" value="Genomic_DNA"/>
</dbReference>
<feature type="region of interest" description="Disordered" evidence="1">
    <location>
        <begin position="35"/>
        <end position="101"/>
    </location>
</feature>
<name>A0A420PDA3_FUSOX</name>
<dbReference type="AlphaFoldDB" id="A0A420PDA3"/>
<accession>A0A420PDA3</accession>
<evidence type="ECO:0000313" key="2">
    <source>
        <dbReference type="EMBL" id="RKK90481.1"/>
    </source>
</evidence>
<comment type="caution">
    <text evidence="2">The sequence shown here is derived from an EMBL/GenBank/DDBJ whole genome shotgun (WGS) entry which is preliminary data.</text>
</comment>
<feature type="compositionally biased region" description="Polar residues" evidence="1">
    <location>
        <begin position="85"/>
        <end position="101"/>
    </location>
</feature>
<gene>
    <name evidence="2" type="ORF">BFJ68_g16434</name>
</gene>
<reference evidence="2 3" key="1">
    <citation type="journal article" date="2018" name="Sci. Rep.">
        <title>Characterisation of pathogen-specific regions and novel effector candidates in Fusarium oxysporum f. sp. cepae.</title>
        <authorList>
            <person name="Armitage A.D."/>
            <person name="Taylor A."/>
            <person name="Sobczyk M.K."/>
            <person name="Baxter L."/>
            <person name="Greenfield B.P."/>
            <person name="Bates H.J."/>
            <person name="Wilson F."/>
            <person name="Jackson A.C."/>
            <person name="Ott S."/>
            <person name="Harrison R.J."/>
            <person name="Clarkson J.P."/>
        </authorList>
    </citation>
    <scope>NUCLEOTIDE SEQUENCE [LARGE SCALE GENOMIC DNA]</scope>
    <source>
        <strain evidence="2 3">Fo_A28</strain>
    </source>
</reference>
<dbReference type="Proteomes" id="UP000285860">
    <property type="component" value="Unassembled WGS sequence"/>
</dbReference>
<evidence type="ECO:0000256" key="1">
    <source>
        <dbReference type="SAM" id="MobiDB-lite"/>
    </source>
</evidence>
<proteinExistence type="predicted"/>
<evidence type="ECO:0000313" key="3">
    <source>
        <dbReference type="Proteomes" id="UP000285860"/>
    </source>
</evidence>